<dbReference type="Pfam" id="PF13385">
    <property type="entry name" value="Laminin_G_3"/>
    <property type="match status" value="1"/>
</dbReference>
<protein>
    <recommendedName>
        <fullName evidence="4">LamG-like jellyroll fold domain-containing protein</fullName>
    </recommendedName>
</protein>
<evidence type="ECO:0000313" key="6">
    <source>
        <dbReference type="Proteomes" id="UP000346198"/>
    </source>
</evidence>
<dbReference type="InterPro" id="IPR012373">
    <property type="entry name" value="Ferrdict_sens_TM"/>
</dbReference>
<dbReference type="Gene3D" id="2.60.120.1440">
    <property type="match status" value="1"/>
</dbReference>
<dbReference type="GO" id="GO:0016989">
    <property type="term" value="F:sigma factor antagonist activity"/>
    <property type="evidence" value="ECO:0007669"/>
    <property type="project" value="TreeGrafter"/>
</dbReference>
<dbReference type="PANTHER" id="PTHR30273:SF2">
    <property type="entry name" value="PROTEIN FECR"/>
    <property type="match status" value="1"/>
</dbReference>
<keyword evidence="3" id="KW-1133">Transmembrane helix</keyword>
<dbReference type="InterPro" id="IPR006558">
    <property type="entry name" value="LamG-like"/>
</dbReference>
<evidence type="ECO:0000259" key="4">
    <source>
        <dbReference type="SMART" id="SM00560"/>
    </source>
</evidence>
<evidence type="ECO:0000256" key="3">
    <source>
        <dbReference type="SAM" id="Phobius"/>
    </source>
</evidence>
<feature type="domain" description="LamG-like jellyroll fold" evidence="4">
    <location>
        <begin position="367"/>
        <end position="512"/>
    </location>
</feature>
<keyword evidence="2" id="KW-1015">Disulfide bond</keyword>
<accession>A0A6C2UEL7</accession>
<evidence type="ECO:0000256" key="1">
    <source>
        <dbReference type="ARBA" id="ARBA00022729"/>
    </source>
</evidence>
<evidence type="ECO:0000313" key="5">
    <source>
        <dbReference type="EMBL" id="VGO18558.1"/>
    </source>
</evidence>
<dbReference type="InterPro" id="IPR013320">
    <property type="entry name" value="ConA-like_dom_sf"/>
</dbReference>
<proteinExistence type="predicted"/>
<dbReference type="Gene3D" id="2.60.120.200">
    <property type="match status" value="1"/>
</dbReference>
<name>A0A6C2UEL7_9BACT</name>
<dbReference type="Proteomes" id="UP000346198">
    <property type="component" value="Unassembled WGS sequence"/>
</dbReference>
<keyword evidence="1" id="KW-0732">Signal</keyword>
<feature type="transmembrane region" description="Helical" evidence="3">
    <location>
        <begin position="80"/>
        <end position="99"/>
    </location>
</feature>
<keyword evidence="3" id="KW-0472">Membrane</keyword>
<sequence length="523" mass="57917">MNERHIQLVNGYCSENLSDEEFAELEQALRASPELRRLLLEYRSLESGLRANASMANSPSLAASANCKQIKVVRRMRRELLAMAAMIVALLSGFAYVWLNPSAAPLEEARDHGVAVLTRALDAQWGTTDVHAGDSLPPGRLTLNVGLAEIEFYSGASVILEGPVDLEIVSENAGILHRGKLRADVPTHAHGFTIASADVKLVDLGTSFGMDVGSGEGTHVQVFDGKVEVYEPEANTAERFGLEINKGESRLVESGAEFSVVKSESEAFLSPQEFDQRIQSRLDAGLENWAKMKGRLIDDPRLVALYDFERNPVQPRRLLNLSEHQVPELDGSVIGAKWSEGRWAGNGALDFKGPGDRVRIRVSETYESVTLATWVRVDGFDNYFNSLLLSEGRKRLGGVHWQLLNDGQIQFAVQGLPNLMRKASKVKFEMQPADFGRWMHLAAVYDGEQSRVRHYRNGELIAEVVLEQCVPIAIGNAQIGNWNTQGEGSKRIRSFNGRFDDFVILGAALSESEIRELFQNSRL</sequence>
<keyword evidence="3" id="KW-0812">Transmembrane</keyword>
<gene>
    <name evidence="5" type="ORF">SCARR_00611</name>
</gene>
<dbReference type="RefSeq" id="WP_136060031.1">
    <property type="nucleotide sequence ID" value="NZ_CAAHFH010000001.1"/>
</dbReference>
<evidence type="ECO:0000256" key="2">
    <source>
        <dbReference type="ARBA" id="ARBA00023157"/>
    </source>
</evidence>
<dbReference type="PANTHER" id="PTHR30273">
    <property type="entry name" value="PERIPLASMIC SIGNAL SENSOR AND SIGMA FACTOR ACTIVATOR FECR-RELATED"/>
    <property type="match status" value="1"/>
</dbReference>
<dbReference type="AlphaFoldDB" id="A0A6C2UEL7"/>
<dbReference type="SMART" id="SM00560">
    <property type="entry name" value="LamGL"/>
    <property type="match status" value="1"/>
</dbReference>
<keyword evidence="6" id="KW-1185">Reference proteome</keyword>
<dbReference type="SUPFAM" id="SSF49899">
    <property type="entry name" value="Concanavalin A-like lectins/glucanases"/>
    <property type="match status" value="1"/>
</dbReference>
<dbReference type="EMBL" id="CAAHFH010000001">
    <property type="protein sequence ID" value="VGO18558.1"/>
    <property type="molecule type" value="Genomic_DNA"/>
</dbReference>
<organism evidence="5 6">
    <name type="scientific">Pontiella sulfatireligans</name>
    <dbReference type="NCBI Taxonomy" id="2750658"/>
    <lineage>
        <taxon>Bacteria</taxon>
        <taxon>Pseudomonadati</taxon>
        <taxon>Kiritimatiellota</taxon>
        <taxon>Kiritimatiellia</taxon>
        <taxon>Kiritimatiellales</taxon>
        <taxon>Pontiellaceae</taxon>
        <taxon>Pontiella</taxon>
    </lineage>
</organism>
<reference evidence="5 6" key="1">
    <citation type="submission" date="2019-04" db="EMBL/GenBank/DDBJ databases">
        <authorList>
            <person name="Van Vliet M D."/>
        </authorList>
    </citation>
    <scope>NUCLEOTIDE SEQUENCE [LARGE SCALE GENOMIC DNA]</scope>
    <source>
        <strain evidence="5 6">F21</strain>
    </source>
</reference>